<dbReference type="EMBL" id="CAJOBC010145759">
    <property type="protein sequence ID" value="CAF4659789.1"/>
    <property type="molecule type" value="Genomic_DNA"/>
</dbReference>
<feature type="non-terminal residue" evidence="1">
    <location>
        <position position="1"/>
    </location>
</feature>
<sequence length="63" mass="7423">TLNYCSNIDDYRPIQSTLLTRFTTTDCSELWRTTNQEYGAFYYQQLPQYCIPDNLKAKKLSTS</sequence>
<reference evidence="1" key="1">
    <citation type="submission" date="2021-02" db="EMBL/GenBank/DDBJ databases">
        <authorList>
            <person name="Nowell W R."/>
        </authorList>
    </citation>
    <scope>NUCLEOTIDE SEQUENCE</scope>
</reference>
<proteinExistence type="predicted"/>
<evidence type="ECO:0000313" key="3">
    <source>
        <dbReference type="Proteomes" id="UP000663829"/>
    </source>
</evidence>
<dbReference type="Proteomes" id="UP000663829">
    <property type="component" value="Unassembled WGS sequence"/>
</dbReference>
<dbReference type="AlphaFoldDB" id="A0A816GIE0"/>
<name>A0A816GIE0_9BILA</name>
<keyword evidence="3" id="KW-1185">Reference proteome</keyword>
<accession>A0A816GIE0</accession>
<dbReference type="EMBL" id="CAJNOQ010063046">
    <property type="protein sequence ID" value="CAF1675058.1"/>
    <property type="molecule type" value="Genomic_DNA"/>
</dbReference>
<organism evidence="1 3">
    <name type="scientific">Didymodactylos carnosus</name>
    <dbReference type="NCBI Taxonomy" id="1234261"/>
    <lineage>
        <taxon>Eukaryota</taxon>
        <taxon>Metazoa</taxon>
        <taxon>Spiralia</taxon>
        <taxon>Gnathifera</taxon>
        <taxon>Rotifera</taxon>
        <taxon>Eurotatoria</taxon>
        <taxon>Bdelloidea</taxon>
        <taxon>Philodinida</taxon>
        <taxon>Philodinidae</taxon>
        <taxon>Didymodactylos</taxon>
    </lineage>
</organism>
<dbReference type="Proteomes" id="UP000681722">
    <property type="component" value="Unassembled WGS sequence"/>
</dbReference>
<evidence type="ECO:0000313" key="2">
    <source>
        <dbReference type="EMBL" id="CAF4659789.1"/>
    </source>
</evidence>
<dbReference type="OrthoDB" id="9974578at2759"/>
<protein>
    <submittedName>
        <fullName evidence="1">Uncharacterized protein</fullName>
    </submittedName>
</protein>
<comment type="caution">
    <text evidence="1">The sequence shown here is derived from an EMBL/GenBank/DDBJ whole genome shotgun (WGS) entry which is preliminary data.</text>
</comment>
<evidence type="ECO:0000313" key="1">
    <source>
        <dbReference type="EMBL" id="CAF1675058.1"/>
    </source>
</evidence>
<gene>
    <name evidence="1" type="ORF">GPM918_LOCUS46438</name>
    <name evidence="2" type="ORF">SRO942_LOCUS50612</name>
</gene>